<sequence>MAPKSKLRIKNTNSIKQRWKNNNVEEQQDSKPFEDRPRTINAYIAVISTYIQGSNYERARMAAATEGNSFPSKATYYRHQEVLISKIKNKYIDHINKIAGDILSEKKFDLSGDGKYPTTRDSMQCTYSCMDCVKNKVVNVNIVSKNEVNVSTNMLESNTARKCFDNIVDKYWKDSYSTSTSDNDNKSLNQAKKAGLVPERRFDPRHGFKCLSREFYKLTNSFEHEELIYLM</sequence>
<dbReference type="PANTHER" id="PTHR31751">
    <property type="entry name" value="SI:CH211-108C17.2-RELATED-RELATED"/>
    <property type="match status" value="1"/>
</dbReference>
<feature type="region of interest" description="Disordered" evidence="1">
    <location>
        <begin position="1"/>
        <end position="35"/>
    </location>
</feature>
<evidence type="ECO:0000313" key="3">
    <source>
        <dbReference type="Proteomes" id="UP001470230"/>
    </source>
</evidence>
<accession>A0ABR2IE05</accession>
<feature type="compositionally biased region" description="Polar residues" evidence="1">
    <location>
        <begin position="10"/>
        <end position="25"/>
    </location>
</feature>
<evidence type="ECO:0000313" key="2">
    <source>
        <dbReference type="EMBL" id="KAK8860385.1"/>
    </source>
</evidence>
<organism evidence="2 3">
    <name type="scientific">Tritrichomonas musculus</name>
    <dbReference type="NCBI Taxonomy" id="1915356"/>
    <lineage>
        <taxon>Eukaryota</taxon>
        <taxon>Metamonada</taxon>
        <taxon>Parabasalia</taxon>
        <taxon>Tritrichomonadida</taxon>
        <taxon>Tritrichomonadidae</taxon>
        <taxon>Tritrichomonas</taxon>
    </lineage>
</organism>
<reference evidence="2 3" key="1">
    <citation type="submission" date="2024-04" db="EMBL/GenBank/DDBJ databases">
        <title>Tritrichomonas musculus Genome.</title>
        <authorList>
            <person name="Alves-Ferreira E."/>
            <person name="Grigg M."/>
            <person name="Lorenzi H."/>
            <person name="Galac M."/>
        </authorList>
    </citation>
    <scope>NUCLEOTIDE SEQUENCE [LARGE SCALE GENOMIC DNA]</scope>
    <source>
        <strain evidence="2 3">EAF2021</strain>
    </source>
</reference>
<evidence type="ECO:0000256" key="1">
    <source>
        <dbReference type="SAM" id="MobiDB-lite"/>
    </source>
</evidence>
<proteinExistence type="predicted"/>
<comment type="caution">
    <text evidence="2">The sequence shown here is derived from an EMBL/GenBank/DDBJ whole genome shotgun (WGS) entry which is preliminary data.</text>
</comment>
<dbReference type="Proteomes" id="UP001470230">
    <property type="component" value="Unassembled WGS sequence"/>
</dbReference>
<name>A0ABR2IE05_9EUKA</name>
<gene>
    <name evidence="2" type="ORF">M9Y10_012049</name>
</gene>
<keyword evidence="3" id="KW-1185">Reference proteome</keyword>
<protein>
    <submittedName>
        <fullName evidence="2">Uncharacterized protein</fullName>
    </submittedName>
</protein>
<dbReference type="EMBL" id="JAPFFF010000018">
    <property type="protein sequence ID" value="KAK8860385.1"/>
    <property type="molecule type" value="Genomic_DNA"/>
</dbReference>